<gene>
    <name evidence="3" type="ORF">KP004_20350</name>
</gene>
<name>A0ABX8J7B9_9BACT</name>
<dbReference type="PANTHER" id="PTHR35585:SF1">
    <property type="entry name" value="HHE DOMAIN PROTEIN (AFU_ORTHOLOGUE AFUA_4G00730)"/>
    <property type="match status" value="1"/>
</dbReference>
<feature type="domain" description="Hemerythrin-like" evidence="2">
    <location>
        <begin position="17"/>
        <end position="136"/>
    </location>
</feature>
<proteinExistence type="predicted"/>
<sequence length="170" mass="19897">MPTSQKPSESHSHAEMTIFDVLKQDHEKARYLFDKAEKAGRKEISSLQKLFSQLQEELELHMEGEERFFYSVLEQNEEMRDKVLQAFEEHQVTKTMLGTFQSLAVDDERWVAKLKVLSEIVEHHMQEEEKEIFKLARKALGKEQQHEIALAFQRSKREGRKPSRGAPVEG</sequence>
<dbReference type="Pfam" id="PF01814">
    <property type="entry name" value="Hemerythrin"/>
    <property type="match status" value="1"/>
</dbReference>
<dbReference type="PANTHER" id="PTHR35585">
    <property type="entry name" value="HHE DOMAIN PROTEIN (AFU_ORTHOLOGUE AFUA_4G00730)"/>
    <property type="match status" value="1"/>
</dbReference>
<dbReference type="Proteomes" id="UP000683557">
    <property type="component" value="Chromosome"/>
</dbReference>
<feature type="region of interest" description="Disordered" evidence="1">
    <location>
        <begin position="151"/>
        <end position="170"/>
    </location>
</feature>
<dbReference type="InterPro" id="IPR012312">
    <property type="entry name" value="Hemerythrin-like"/>
</dbReference>
<evidence type="ECO:0000313" key="3">
    <source>
        <dbReference type="EMBL" id="QWV93479.1"/>
    </source>
</evidence>
<keyword evidence="4" id="KW-1185">Reference proteome</keyword>
<dbReference type="EMBL" id="CP076723">
    <property type="protein sequence ID" value="QWV93479.1"/>
    <property type="molecule type" value="Genomic_DNA"/>
</dbReference>
<dbReference type="RefSeq" id="WP_216800194.1">
    <property type="nucleotide sequence ID" value="NZ_CP076723.1"/>
</dbReference>
<protein>
    <submittedName>
        <fullName evidence="3">Hemerythrin domain-containing protein</fullName>
    </submittedName>
</protein>
<evidence type="ECO:0000256" key="1">
    <source>
        <dbReference type="SAM" id="MobiDB-lite"/>
    </source>
</evidence>
<reference evidence="3 4" key="1">
    <citation type="submission" date="2021-06" db="EMBL/GenBank/DDBJ databases">
        <title>Gemonas diversity in paddy soil.</title>
        <authorList>
            <person name="Liu G."/>
        </authorList>
    </citation>
    <scope>NUCLEOTIDE SEQUENCE [LARGE SCALE GENOMIC DNA]</scope>
    <source>
        <strain evidence="3 4">RG10</strain>
    </source>
</reference>
<organism evidence="3 4">
    <name type="scientific">Geomonas oryzisoli</name>
    <dbReference type="NCBI Taxonomy" id="2847992"/>
    <lineage>
        <taxon>Bacteria</taxon>
        <taxon>Pseudomonadati</taxon>
        <taxon>Thermodesulfobacteriota</taxon>
        <taxon>Desulfuromonadia</taxon>
        <taxon>Geobacterales</taxon>
        <taxon>Geobacteraceae</taxon>
        <taxon>Geomonas</taxon>
    </lineage>
</organism>
<evidence type="ECO:0000313" key="4">
    <source>
        <dbReference type="Proteomes" id="UP000683557"/>
    </source>
</evidence>
<accession>A0ABX8J7B9</accession>
<evidence type="ECO:0000259" key="2">
    <source>
        <dbReference type="Pfam" id="PF01814"/>
    </source>
</evidence>